<sequence length="207" mass="23764">MKKRNIFQNRSQQLLALFEKAGNRLKMMCVPIDYAKKDHIVMFCNGYGDILRKPFSVKNTLEGVKCLIDQVMRSCRQRHIKKEYVFFGGEDVNSYAENFANALRAKGFLVANVNAHDAKKQRENLQASTDRIDLMGIATMLLNLRAKCSPAQDGIYRNLRTLVRHRKKLVVMKTEVKNRVHALVDRLFPGFLNEKNTGINPFSKSSL</sequence>
<dbReference type="GO" id="GO:0004803">
    <property type="term" value="F:transposase activity"/>
    <property type="evidence" value="ECO:0007669"/>
    <property type="project" value="InterPro"/>
</dbReference>
<dbReference type="PANTHER" id="PTHR33055">
    <property type="entry name" value="TRANSPOSASE FOR INSERTION SEQUENCE ELEMENT IS1111A"/>
    <property type="match status" value="1"/>
</dbReference>
<name>X1BH61_9ZZZZ</name>
<dbReference type="Pfam" id="PF01548">
    <property type="entry name" value="DEDD_Tnp_IS110"/>
    <property type="match status" value="1"/>
</dbReference>
<dbReference type="InterPro" id="IPR047650">
    <property type="entry name" value="Transpos_IS110"/>
</dbReference>
<protein>
    <recommendedName>
        <fullName evidence="1">Transposase IS110-like N-terminal domain-containing protein</fullName>
    </recommendedName>
</protein>
<comment type="caution">
    <text evidence="2">The sequence shown here is derived from an EMBL/GenBank/DDBJ whole genome shotgun (WGS) entry which is preliminary data.</text>
</comment>
<evidence type="ECO:0000259" key="1">
    <source>
        <dbReference type="Pfam" id="PF01548"/>
    </source>
</evidence>
<dbReference type="PANTHER" id="PTHR33055:SF13">
    <property type="entry name" value="TRANSPOSASE"/>
    <property type="match status" value="1"/>
</dbReference>
<proteinExistence type="predicted"/>
<dbReference type="EMBL" id="BART01028948">
    <property type="protein sequence ID" value="GAG95264.1"/>
    <property type="molecule type" value="Genomic_DNA"/>
</dbReference>
<accession>X1BH61</accession>
<dbReference type="GO" id="GO:0003677">
    <property type="term" value="F:DNA binding"/>
    <property type="evidence" value="ECO:0007669"/>
    <property type="project" value="InterPro"/>
</dbReference>
<dbReference type="GO" id="GO:0006313">
    <property type="term" value="P:DNA transposition"/>
    <property type="evidence" value="ECO:0007669"/>
    <property type="project" value="InterPro"/>
</dbReference>
<gene>
    <name evidence="2" type="ORF">S01H4_50918</name>
</gene>
<evidence type="ECO:0000313" key="2">
    <source>
        <dbReference type="EMBL" id="GAG95264.1"/>
    </source>
</evidence>
<dbReference type="AlphaFoldDB" id="X1BH61"/>
<feature type="domain" description="Transposase IS110-like N-terminal" evidence="1">
    <location>
        <begin position="32"/>
        <end position="189"/>
    </location>
</feature>
<feature type="non-terminal residue" evidence="2">
    <location>
        <position position="207"/>
    </location>
</feature>
<reference evidence="2" key="1">
    <citation type="journal article" date="2014" name="Front. Microbiol.">
        <title>High frequency of phylogenetically diverse reductive dehalogenase-homologous genes in deep subseafloor sedimentary metagenomes.</title>
        <authorList>
            <person name="Kawai M."/>
            <person name="Futagami T."/>
            <person name="Toyoda A."/>
            <person name="Takaki Y."/>
            <person name="Nishi S."/>
            <person name="Hori S."/>
            <person name="Arai W."/>
            <person name="Tsubouchi T."/>
            <person name="Morono Y."/>
            <person name="Uchiyama I."/>
            <person name="Ito T."/>
            <person name="Fujiyama A."/>
            <person name="Inagaki F."/>
            <person name="Takami H."/>
        </authorList>
    </citation>
    <scope>NUCLEOTIDE SEQUENCE</scope>
    <source>
        <strain evidence="2">Expedition CK06-06</strain>
    </source>
</reference>
<dbReference type="InterPro" id="IPR002525">
    <property type="entry name" value="Transp_IS110-like_N"/>
</dbReference>
<organism evidence="2">
    <name type="scientific">marine sediment metagenome</name>
    <dbReference type="NCBI Taxonomy" id="412755"/>
    <lineage>
        <taxon>unclassified sequences</taxon>
        <taxon>metagenomes</taxon>
        <taxon>ecological metagenomes</taxon>
    </lineage>
</organism>